<comment type="caution">
    <text evidence="6">The sequence shown here is derived from an EMBL/GenBank/DDBJ whole genome shotgun (WGS) entry which is preliminary data.</text>
</comment>
<dbReference type="Proteomes" id="UP000321764">
    <property type="component" value="Unassembled WGS sequence"/>
</dbReference>
<dbReference type="Gene3D" id="3.40.1030.10">
    <property type="entry name" value="Nucleoside phosphorylase/phosphoribosyltransferase catalytic domain"/>
    <property type="match status" value="1"/>
</dbReference>
<dbReference type="GO" id="GO:0000162">
    <property type="term" value="P:L-tryptophan biosynthetic process"/>
    <property type="evidence" value="ECO:0007669"/>
    <property type="project" value="UniProtKB-KW"/>
</dbReference>
<dbReference type="GO" id="GO:0004048">
    <property type="term" value="F:anthranilate phosphoribosyltransferase activity"/>
    <property type="evidence" value="ECO:0007669"/>
    <property type="project" value="InterPro"/>
</dbReference>
<dbReference type="EMBL" id="VKAD01000001">
    <property type="protein sequence ID" value="TXR53467.1"/>
    <property type="molecule type" value="Genomic_DNA"/>
</dbReference>
<dbReference type="PANTHER" id="PTHR43285:SF2">
    <property type="entry name" value="ANTHRANILATE PHOSPHORIBOSYLTRANSFERASE"/>
    <property type="match status" value="1"/>
</dbReference>
<evidence type="ECO:0000256" key="2">
    <source>
        <dbReference type="ARBA" id="ARBA00022679"/>
    </source>
</evidence>
<keyword evidence="7" id="KW-1185">Reference proteome</keyword>
<feature type="domain" description="Glycosyl transferase family 3" evidence="4">
    <location>
        <begin position="102"/>
        <end position="259"/>
    </location>
</feature>
<accession>A0A5C8Z755</accession>
<dbReference type="SUPFAM" id="SSF47648">
    <property type="entry name" value="Nucleoside phosphorylase/phosphoribosyltransferase N-terminal domain"/>
    <property type="match status" value="1"/>
</dbReference>
<name>A0A5C8Z755_9GAMM</name>
<dbReference type="OrthoDB" id="9768896at2"/>
<dbReference type="Pfam" id="PF02885">
    <property type="entry name" value="Glycos_trans_3N"/>
    <property type="match status" value="1"/>
</dbReference>
<gene>
    <name evidence="6" type="ORF">FME95_02545</name>
</gene>
<dbReference type="PANTHER" id="PTHR43285">
    <property type="entry name" value="ANTHRANILATE PHOSPHORIBOSYLTRANSFERASE"/>
    <property type="match status" value="1"/>
</dbReference>
<keyword evidence="3" id="KW-0028">Amino-acid biosynthesis</keyword>
<evidence type="ECO:0000256" key="3">
    <source>
        <dbReference type="ARBA" id="ARBA00022822"/>
    </source>
</evidence>
<evidence type="ECO:0000313" key="6">
    <source>
        <dbReference type="EMBL" id="TXR53467.1"/>
    </source>
</evidence>
<evidence type="ECO:0000313" key="7">
    <source>
        <dbReference type="Proteomes" id="UP000321764"/>
    </source>
</evidence>
<evidence type="ECO:0000259" key="4">
    <source>
        <dbReference type="Pfam" id="PF00591"/>
    </source>
</evidence>
<dbReference type="InterPro" id="IPR000312">
    <property type="entry name" value="Glycosyl_Trfase_fam3"/>
</dbReference>
<dbReference type="Pfam" id="PF00591">
    <property type="entry name" value="Glycos_transf_3"/>
    <property type="match status" value="1"/>
</dbReference>
<dbReference type="InterPro" id="IPR017459">
    <property type="entry name" value="Glycosyl_Trfase_fam3_N_dom"/>
</dbReference>
<dbReference type="AlphaFoldDB" id="A0A5C8Z755"/>
<dbReference type="InterPro" id="IPR036320">
    <property type="entry name" value="Glycosyl_Trfase_fam3_N_dom_sf"/>
</dbReference>
<dbReference type="Gene3D" id="1.20.970.10">
    <property type="entry name" value="Transferase, Pyrimidine Nucleoside Phosphorylase, Chain C"/>
    <property type="match status" value="1"/>
</dbReference>
<keyword evidence="3" id="KW-0057">Aromatic amino acid biosynthesis</keyword>
<keyword evidence="1" id="KW-0328">Glycosyltransferase</keyword>
<dbReference type="SUPFAM" id="SSF52418">
    <property type="entry name" value="Nucleoside phosphorylase/phosphoribosyltransferase catalytic domain"/>
    <property type="match status" value="1"/>
</dbReference>
<dbReference type="InterPro" id="IPR005940">
    <property type="entry name" value="Anthranilate_Pribosyl_Tfrase"/>
</dbReference>
<proteinExistence type="predicted"/>
<feature type="domain" description="Glycosyl transferase family 3 N-terminal" evidence="5">
    <location>
        <begin position="10"/>
        <end position="69"/>
    </location>
</feature>
<dbReference type="GO" id="GO:0005829">
    <property type="term" value="C:cytosol"/>
    <property type="evidence" value="ECO:0007669"/>
    <property type="project" value="TreeGrafter"/>
</dbReference>
<sequence length="328" mass="35671">MDQATSLPLIIRALGRGKKGTRNLTEDEAAFVMTAILDNSISQAQLGAFLMLMRVKEETAEELAGMVKAAEQAIEAPANAAIDINWPAYAGKKKQPSWYLLAAKLLANNGLKILIHGGGEHTEGRQYAANICSAIGIGSAQDLAEANELIEQQNIAYIPLARFSPVLSHLIDMKAELGLRSPVNTLVRHLNPLNARVTLQGMFHPAYMPMHHETAVKLEQTNNIVLKGDGGEFEVRPDSNTAVAIHAATQADITQIEPVLQTRAIRPETVSLEPLIDLWNKQQPNPYGEAATLQTAALVLAQYRAVSLAEAQGVVADWWLQRQPIVTT</sequence>
<reference evidence="6 7" key="1">
    <citation type="submission" date="2019-07" db="EMBL/GenBank/DDBJ databases">
        <title>Reinekea sp. strain SSH23 genome sequencing and assembly.</title>
        <authorList>
            <person name="Kim I."/>
        </authorList>
    </citation>
    <scope>NUCLEOTIDE SEQUENCE [LARGE SCALE GENOMIC DNA]</scope>
    <source>
        <strain evidence="6 7">SSH23</strain>
    </source>
</reference>
<dbReference type="NCBIfam" id="NF006564">
    <property type="entry name" value="PRK09071.1"/>
    <property type="match status" value="1"/>
</dbReference>
<keyword evidence="3" id="KW-0822">Tryptophan biosynthesis</keyword>
<dbReference type="RefSeq" id="WP_147712855.1">
    <property type="nucleotide sequence ID" value="NZ_VKAD01000001.1"/>
</dbReference>
<dbReference type="InterPro" id="IPR035902">
    <property type="entry name" value="Nuc_phospho_transferase"/>
</dbReference>
<organism evidence="6 7">
    <name type="scientific">Reinekea thalattae</name>
    <dbReference type="NCBI Taxonomy" id="2593301"/>
    <lineage>
        <taxon>Bacteria</taxon>
        <taxon>Pseudomonadati</taxon>
        <taxon>Pseudomonadota</taxon>
        <taxon>Gammaproteobacteria</taxon>
        <taxon>Oceanospirillales</taxon>
        <taxon>Saccharospirillaceae</taxon>
        <taxon>Reinekea</taxon>
    </lineage>
</organism>
<keyword evidence="2 6" id="KW-0808">Transferase</keyword>
<evidence type="ECO:0000256" key="1">
    <source>
        <dbReference type="ARBA" id="ARBA00022676"/>
    </source>
</evidence>
<evidence type="ECO:0000259" key="5">
    <source>
        <dbReference type="Pfam" id="PF02885"/>
    </source>
</evidence>
<protein>
    <submittedName>
        <fullName evidence="6">Glycosyl transferase family protein</fullName>
    </submittedName>
</protein>